<reference evidence="4" key="1">
    <citation type="submission" date="2019-05" db="EMBL/GenBank/DDBJ databases">
        <title>Tamlana fucoidanivorans sp. nov., isolated from the surface of algae collected from Fujian province in China.</title>
        <authorList>
            <person name="Li J."/>
        </authorList>
    </citation>
    <scope>NUCLEOTIDE SEQUENCE [LARGE SCALE GENOMIC DNA]</scope>
    <source>
        <strain evidence="4">2251</strain>
        <plasmid evidence="4">unnamed3</plasmid>
    </source>
</reference>
<dbReference type="EMBL" id="CP040764">
    <property type="protein sequence ID" value="QDA36573.1"/>
    <property type="molecule type" value="Genomic_DNA"/>
</dbReference>
<evidence type="ECO:0000313" key="4">
    <source>
        <dbReference type="Proteomes" id="UP000296374"/>
    </source>
</evidence>
<dbReference type="RefSeq" id="WP_139616292.1">
    <property type="nucleotide sequence ID" value="NZ_CP040764.1"/>
</dbReference>
<feature type="transmembrane region" description="Helical" evidence="2">
    <location>
        <begin position="102"/>
        <end position="119"/>
    </location>
</feature>
<feature type="compositionally biased region" description="Basic and acidic residues" evidence="1">
    <location>
        <begin position="187"/>
        <end position="196"/>
    </location>
</feature>
<gene>
    <name evidence="3" type="ORF">E4191_20945</name>
</gene>
<dbReference type="Proteomes" id="UP000296374">
    <property type="component" value="Plasmid unnamed3"/>
</dbReference>
<keyword evidence="2" id="KW-0472">Membrane</keyword>
<feature type="transmembrane region" description="Helical" evidence="2">
    <location>
        <begin position="22"/>
        <end position="44"/>
    </location>
</feature>
<evidence type="ECO:0000313" key="3">
    <source>
        <dbReference type="EMBL" id="QDA36573.1"/>
    </source>
</evidence>
<protein>
    <submittedName>
        <fullName evidence="3">Uncharacterized protein</fullName>
    </submittedName>
</protein>
<organism evidence="3 4">
    <name type="scientific">Paracoccus liaowanqingii</name>
    <dbReference type="NCBI Taxonomy" id="2560053"/>
    <lineage>
        <taxon>Bacteria</taxon>
        <taxon>Pseudomonadati</taxon>
        <taxon>Pseudomonadota</taxon>
        <taxon>Alphaproteobacteria</taxon>
        <taxon>Rhodobacterales</taxon>
        <taxon>Paracoccaceae</taxon>
        <taxon>Paracoccus</taxon>
    </lineage>
</organism>
<feature type="region of interest" description="Disordered" evidence="1">
    <location>
        <begin position="167"/>
        <end position="226"/>
    </location>
</feature>
<dbReference type="AlphaFoldDB" id="A0A4Y5SUE6"/>
<feature type="transmembrane region" description="Helical" evidence="2">
    <location>
        <begin position="56"/>
        <end position="82"/>
    </location>
</feature>
<evidence type="ECO:0000256" key="1">
    <source>
        <dbReference type="SAM" id="MobiDB-lite"/>
    </source>
</evidence>
<keyword evidence="2" id="KW-0812">Transmembrane</keyword>
<keyword evidence="3" id="KW-0614">Plasmid</keyword>
<geneLocation type="plasmid" evidence="3 4">
    <name>unnamed3</name>
</geneLocation>
<sequence>MTRPVQTLTSDLPRPPAATDSFLRGFVGSAVLLLAIDLSERLLFGEGYFSSLSWHPFWIVILLAAVQHGLFVGLSVVGLATLLMDWPTRPVGVDITEHYGDIATVPAQWLVIALLIGLYRQQQLARERRIILERDRLREVNLVLAGEIHRLDAFVARAELAAATGMPGAGATPGHPVLAPVPEDADGGDRDDRDPGGSEPAPEVPEDDRLPADRAAVPHAAQAARG</sequence>
<feature type="compositionally biased region" description="Low complexity" evidence="1">
    <location>
        <begin position="213"/>
        <end position="226"/>
    </location>
</feature>
<dbReference type="KEGG" id="plia:E4191_20945"/>
<keyword evidence="2" id="KW-1133">Transmembrane helix</keyword>
<proteinExistence type="predicted"/>
<evidence type="ECO:0000256" key="2">
    <source>
        <dbReference type="SAM" id="Phobius"/>
    </source>
</evidence>
<name>A0A4Y5SUE6_9RHOB</name>
<accession>A0A4Y5SUE6</accession>